<accession>A0A650CX45</accession>
<dbReference type="EMBL" id="CP045482">
    <property type="protein sequence ID" value="QGR22202.1"/>
    <property type="molecule type" value="Genomic_DNA"/>
</dbReference>
<dbReference type="EMBL" id="WHYS01000001">
    <property type="protein sequence ID" value="MQL54379.1"/>
    <property type="molecule type" value="Genomic_DNA"/>
</dbReference>
<dbReference type="Pfam" id="PF13240">
    <property type="entry name" value="Zn_Ribbon_1"/>
    <property type="match status" value="1"/>
</dbReference>
<evidence type="ECO:0000313" key="3">
    <source>
        <dbReference type="EMBL" id="QGR22202.1"/>
    </source>
</evidence>
<dbReference type="GeneID" id="99613951"/>
<proteinExistence type="predicted"/>
<reference evidence="3 4" key="2">
    <citation type="submission" date="2019-10" db="EMBL/GenBank/DDBJ databases">
        <title>Genome Sequences from Six Type Strain Members of the Archaeal Family Sulfolobaceae: Acidianus ambivalens, Acidianus infernus, Metallosphaera prunae, Stygiolobus azoricus, Sulfolobus metallicus, and Sulfurisphaera ohwakuensis.</title>
        <authorList>
            <person name="Counts J.A."/>
            <person name="Kelly R.M."/>
        </authorList>
    </citation>
    <scope>NUCLEOTIDE SEQUENCE [LARGE SCALE GENOMIC DNA]</scope>
    <source>
        <strain evidence="3 4">LEI 10</strain>
    </source>
</reference>
<reference evidence="2 5" key="1">
    <citation type="submission" date="2019-10" db="EMBL/GenBank/DDBJ databases">
        <title>Comparative genomics of sulfur disproportionating microorganisms.</title>
        <authorList>
            <person name="Ward L.M."/>
            <person name="Bertran E."/>
            <person name="Johnston D."/>
        </authorList>
    </citation>
    <scope>NUCLEOTIDE SEQUENCE [LARGE SCALE GENOMIC DNA]</scope>
    <source>
        <strain evidence="2 5">DSM 3772</strain>
    </source>
</reference>
<keyword evidence="4" id="KW-1185">Reference proteome</keyword>
<feature type="domain" description="Zinc-ribbon" evidence="1">
    <location>
        <begin position="3"/>
        <end position="23"/>
    </location>
</feature>
<dbReference type="AlphaFoldDB" id="A0A650CX45"/>
<dbReference type="Proteomes" id="UP000426328">
    <property type="component" value="Chromosome"/>
</dbReference>
<organism evidence="3 4">
    <name type="scientific">Acidianus ambivalens</name>
    <name type="common">Desulfurolobus ambivalens</name>
    <dbReference type="NCBI Taxonomy" id="2283"/>
    <lineage>
        <taxon>Archaea</taxon>
        <taxon>Thermoproteota</taxon>
        <taxon>Thermoprotei</taxon>
        <taxon>Sulfolobales</taxon>
        <taxon>Sulfolobaceae</taxon>
        <taxon>Acidianus</taxon>
    </lineage>
</organism>
<dbReference type="InterPro" id="IPR026870">
    <property type="entry name" value="Zinc_ribbon_dom"/>
</dbReference>
<dbReference type="KEGG" id="aamb:D1866_09580"/>
<protein>
    <submittedName>
        <fullName evidence="3">Zinc-ribbon domain-containing protein</fullName>
    </submittedName>
</protein>
<evidence type="ECO:0000313" key="2">
    <source>
        <dbReference type="EMBL" id="MQL54379.1"/>
    </source>
</evidence>
<gene>
    <name evidence="3" type="ORF">D1866_09580</name>
    <name evidence="2" type="ORF">GFB69_01020</name>
</gene>
<dbReference type="Proteomes" id="UP000474054">
    <property type="component" value="Unassembled WGS sequence"/>
</dbReference>
<evidence type="ECO:0000313" key="5">
    <source>
        <dbReference type="Proteomes" id="UP000474054"/>
    </source>
</evidence>
<evidence type="ECO:0000259" key="1">
    <source>
        <dbReference type="Pfam" id="PF13240"/>
    </source>
</evidence>
<dbReference type="RefSeq" id="WP_152939408.1">
    <property type="nucleotide sequence ID" value="NZ_CP045482.1"/>
</dbReference>
<evidence type="ECO:0000313" key="4">
    <source>
        <dbReference type="Proteomes" id="UP000426328"/>
    </source>
</evidence>
<name>A0A650CX45_ACIAM</name>
<sequence>MICPSCGMEIPDGVLQCPNCGYQFQLDQPDSATNTTRLIEPTFQSNMRRTVNCGLKVCTV</sequence>